<dbReference type="InterPro" id="IPR036680">
    <property type="entry name" value="SPOR-like_sf"/>
</dbReference>
<evidence type="ECO:0000259" key="3">
    <source>
        <dbReference type="PROSITE" id="PS51724"/>
    </source>
</evidence>
<comment type="caution">
    <text evidence="4">The sequence shown here is derived from an EMBL/GenBank/DDBJ whole genome shotgun (WGS) entry which is preliminary data.</text>
</comment>
<dbReference type="RefSeq" id="WP_235292952.1">
    <property type="nucleotide sequence ID" value="NZ_BSOH01000023.1"/>
</dbReference>
<feature type="region of interest" description="Disordered" evidence="1">
    <location>
        <begin position="108"/>
        <end position="129"/>
    </location>
</feature>
<protein>
    <recommendedName>
        <fullName evidence="3">SPOR domain-containing protein</fullName>
    </recommendedName>
</protein>
<dbReference type="InterPro" id="IPR007730">
    <property type="entry name" value="SPOR-like_dom"/>
</dbReference>
<dbReference type="GO" id="GO:0042834">
    <property type="term" value="F:peptidoglycan binding"/>
    <property type="evidence" value="ECO:0007669"/>
    <property type="project" value="InterPro"/>
</dbReference>
<feature type="transmembrane region" description="Helical" evidence="2">
    <location>
        <begin position="7"/>
        <end position="25"/>
    </location>
</feature>
<dbReference type="AlphaFoldDB" id="A0AA37SRN7"/>
<feature type="domain" description="SPOR" evidence="3">
    <location>
        <begin position="132"/>
        <end position="210"/>
    </location>
</feature>
<reference evidence="4" key="1">
    <citation type="journal article" date="2014" name="Int. J. Syst. Evol. Microbiol.">
        <title>Complete genome sequence of Corynebacterium casei LMG S-19264T (=DSM 44701T), isolated from a smear-ripened cheese.</title>
        <authorList>
            <consortium name="US DOE Joint Genome Institute (JGI-PGF)"/>
            <person name="Walter F."/>
            <person name="Albersmeier A."/>
            <person name="Kalinowski J."/>
            <person name="Ruckert C."/>
        </authorList>
    </citation>
    <scope>NUCLEOTIDE SEQUENCE</scope>
    <source>
        <strain evidence="4">NBRC 108769</strain>
    </source>
</reference>
<evidence type="ECO:0000256" key="1">
    <source>
        <dbReference type="SAM" id="MobiDB-lite"/>
    </source>
</evidence>
<gene>
    <name evidence="4" type="ORF">GCM10007940_36230</name>
</gene>
<evidence type="ECO:0000313" key="4">
    <source>
        <dbReference type="EMBL" id="GLR19007.1"/>
    </source>
</evidence>
<name>A0AA37SRN7_9BACT</name>
<keyword evidence="2" id="KW-1133">Transmembrane helix</keyword>
<organism evidence="4 5">
    <name type="scientific">Portibacter lacus</name>
    <dbReference type="NCBI Taxonomy" id="1099794"/>
    <lineage>
        <taxon>Bacteria</taxon>
        <taxon>Pseudomonadati</taxon>
        <taxon>Bacteroidota</taxon>
        <taxon>Saprospiria</taxon>
        <taxon>Saprospirales</taxon>
        <taxon>Haliscomenobacteraceae</taxon>
        <taxon>Portibacter</taxon>
    </lineage>
</organism>
<accession>A0AA37SRN7</accession>
<keyword evidence="2" id="KW-0472">Membrane</keyword>
<sequence>MNRILKIVGYAVMLFLVYIGSTSLLKSCKGAENDGNNIEITEDGYTSDEEIYDEFFESDEEAAEAKEQAETIGSSEVDSEYNSTETDGTDYDEDFSFEVSESEKKKASVAAAKPATKTTATPTSKPAYSSNAGTGGSYLVVAGSYLIKDNAQKMVDKLKKLGYTNAEIVNFDESQYHSISAGRYDSYDSAGKVAKTLKQKGIDCYVHTRK</sequence>
<keyword evidence="2" id="KW-0812">Transmembrane</keyword>
<dbReference type="Gene3D" id="3.30.70.1070">
    <property type="entry name" value="Sporulation related repeat"/>
    <property type="match status" value="1"/>
</dbReference>
<dbReference type="EMBL" id="BSOH01000023">
    <property type="protein sequence ID" value="GLR19007.1"/>
    <property type="molecule type" value="Genomic_DNA"/>
</dbReference>
<dbReference type="SUPFAM" id="SSF110997">
    <property type="entry name" value="Sporulation related repeat"/>
    <property type="match status" value="1"/>
</dbReference>
<keyword evidence="5" id="KW-1185">Reference proteome</keyword>
<dbReference type="Pfam" id="PF05036">
    <property type="entry name" value="SPOR"/>
    <property type="match status" value="1"/>
</dbReference>
<reference evidence="4" key="2">
    <citation type="submission" date="2023-01" db="EMBL/GenBank/DDBJ databases">
        <title>Draft genome sequence of Portibacter lacus strain NBRC 108769.</title>
        <authorList>
            <person name="Sun Q."/>
            <person name="Mori K."/>
        </authorList>
    </citation>
    <scope>NUCLEOTIDE SEQUENCE</scope>
    <source>
        <strain evidence="4">NBRC 108769</strain>
    </source>
</reference>
<dbReference type="Proteomes" id="UP001156666">
    <property type="component" value="Unassembled WGS sequence"/>
</dbReference>
<evidence type="ECO:0000313" key="5">
    <source>
        <dbReference type="Proteomes" id="UP001156666"/>
    </source>
</evidence>
<feature type="region of interest" description="Disordered" evidence="1">
    <location>
        <begin position="59"/>
        <end position="92"/>
    </location>
</feature>
<dbReference type="PROSITE" id="PS51724">
    <property type="entry name" value="SPOR"/>
    <property type="match status" value="1"/>
</dbReference>
<evidence type="ECO:0000256" key="2">
    <source>
        <dbReference type="SAM" id="Phobius"/>
    </source>
</evidence>
<proteinExistence type="predicted"/>
<feature type="compositionally biased region" description="Polar residues" evidence="1">
    <location>
        <begin position="71"/>
        <end position="86"/>
    </location>
</feature>